<dbReference type="PROSITE" id="PS00022">
    <property type="entry name" value="EGF_1"/>
    <property type="match status" value="2"/>
</dbReference>
<dbReference type="PROSITE" id="PS01186">
    <property type="entry name" value="EGF_2"/>
    <property type="match status" value="2"/>
</dbReference>
<dbReference type="AlphaFoldDB" id="A0A0A7CP05"/>
<feature type="disulfide bond" evidence="5">
    <location>
        <begin position="255"/>
        <end position="264"/>
    </location>
</feature>
<dbReference type="SUPFAM" id="SSF57196">
    <property type="entry name" value="EGF/Laminin"/>
    <property type="match status" value="1"/>
</dbReference>
<feature type="compositionally biased region" description="Low complexity" evidence="6">
    <location>
        <begin position="160"/>
        <end position="179"/>
    </location>
</feature>
<name>A0A0A7CP05_ACHHY</name>
<evidence type="ECO:0000256" key="4">
    <source>
        <dbReference type="ARBA" id="ARBA00023157"/>
    </source>
</evidence>
<dbReference type="InterPro" id="IPR051022">
    <property type="entry name" value="Notch_Cell-Fate_Det"/>
</dbReference>
<dbReference type="Pfam" id="PF00008">
    <property type="entry name" value="EGF"/>
    <property type="match status" value="1"/>
</dbReference>
<evidence type="ECO:0000259" key="8">
    <source>
        <dbReference type="PROSITE" id="PS50026"/>
    </source>
</evidence>
<sequence length="415" mass="42176">MKACVLFVGLLSTALAAPATTAPVPTLNRFNGVCKKDADCKAFPGTVCVQIVSGDYSQGKCTPNYGTKPVCRGGQAGLCPSYQDPSLGYLNTQCVLIDKAMQPATDTDAIVPVSKDNATTVTPSSSSLSPATTAASSKTPLVPATTATTLRYLLVSETNATTAPPTSSSGSASSSGGPAPRTPLKAQACPTNPSLTLADPACWFTTEYQNTTRTVQYQCVDYDMCLSQSLCNNRGTCQANAAIDVMLPRTYSCRCYAGFTGTKCEKSDGTADCDVDCGQGGACIDNKCSCYAGYVGKNLRCDKCTSNAACENNNTCNLEAGTCTCAAGFIGPSCGGKSSVCAGITCSHGGFIDASSGKTCQCNCPKCSAGTACTRCGGENGTDCSTCPASALLANSAVAAGPLLALAVSAIAFLQ</sequence>
<keyword evidence="4 5" id="KW-1015">Disulfide bond</keyword>
<comment type="caution">
    <text evidence="5">Lacks conserved residue(s) required for the propagation of feature annotation.</text>
</comment>
<dbReference type="GO" id="GO:0007157">
    <property type="term" value="P:heterophilic cell-cell adhesion via plasma membrane cell adhesion molecules"/>
    <property type="evidence" value="ECO:0007669"/>
    <property type="project" value="TreeGrafter"/>
</dbReference>
<dbReference type="PROSITE" id="PS50026">
    <property type="entry name" value="EGF_3"/>
    <property type="match status" value="1"/>
</dbReference>
<keyword evidence="1 5" id="KW-0245">EGF-like domain</keyword>
<dbReference type="PANTHER" id="PTHR24049:SF22">
    <property type="entry name" value="DROSOPHILA CRUMBS HOMOLOG"/>
    <property type="match status" value="1"/>
</dbReference>
<feature type="region of interest" description="Disordered" evidence="6">
    <location>
        <begin position="159"/>
        <end position="186"/>
    </location>
</feature>
<dbReference type="CDD" id="cd00054">
    <property type="entry name" value="EGF_CA"/>
    <property type="match status" value="1"/>
</dbReference>
<evidence type="ECO:0000313" key="9">
    <source>
        <dbReference type="EMBL" id="AIG56164.1"/>
    </source>
</evidence>
<evidence type="ECO:0000256" key="1">
    <source>
        <dbReference type="ARBA" id="ARBA00022536"/>
    </source>
</evidence>
<feature type="region of interest" description="Disordered" evidence="6">
    <location>
        <begin position="118"/>
        <end position="140"/>
    </location>
</feature>
<evidence type="ECO:0000256" key="5">
    <source>
        <dbReference type="PROSITE-ProRule" id="PRU00076"/>
    </source>
</evidence>
<organism evidence="9">
    <name type="scientific">Achlya hypogyna</name>
    <name type="common">Oomycete</name>
    <name type="synonym">Protoachlya hypogyna</name>
    <dbReference type="NCBI Taxonomy" id="1202772"/>
    <lineage>
        <taxon>Eukaryota</taxon>
        <taxon>Sar</taxon>
        <taxon>Stramenopiles</taxon>
        <taxon>Oomycota</taxon>
        <taxon>Saprolegniomycetes</taxon>
        <taxon>Saprolegniales</taxon>
        <taxon>Achlyaceae</taxon>
        <taxon>Achlya</taxon>
    </lineage>
</organism>
<evidence type="ECO:0000256" key="6">
    <source>
        <dbReference type="SAM" id="MobiDB-lite"/>
    </source>
</evidence>
<dbReference type="PANTHER" id="PTHR24049">
    <property type="entry name" value="CRUMBS FAMILY MEMBER"/>
    <property type="match status" value="1"/>
</dbReference>
<dbReference type="GO" id="GO:0005886">
    <property type="term" value="C:plasma membrane"/>
    <property type="evidence" value="ECO:0007669"/>
    <property type="project" value="TreeGrafter"/>
</dbReference>
<dbReference type="SMART" id="SM00181">
    <property type="entry name" value="EGF"/>
    <property type="match status" value="3"/>
</dbReference>
<feature type="chain" id="PRO_5002037117" evidence="7">
    <location>
        <begin position="17"/>
        <end position="415"/>
    </location>
</feature>
<accession>A0A0A7CP05</accession>
<evidence type="ECO:0000256" key="3">
    <source>
        <dbReference type="ARBA" id="ARBA00022737"/>
    </source>
</evidence>
<keyword evidence="3" id="KW-0677">Repeat</keyword>
<keyword evidence="2 7" id="KW-0732">Signal</keyword>
<proteinExistence type="predicted"/>
<feature type="signal peptide" evidence="7">
    <location>
        <begin position="1"/>
        <end position="16"/>
    </location>
</feature>
<dbReference type="GO" id="GO:0045197">
    <property type="term" value="P:establishment or maintenance of epithelial cell apical/basal polarity"/>
    <property type="evidence" value="ECO:0007669"/>
    <property type="project" value="TreeGrafter"/>
</dbReference>
<evidence type="ECO:0000256" key="7">
    <source>
        <dbReference type="SAM" id="SignalP"/>
    </source>
</evidence>
<evidence type="ECO:0000256" key="2">
    <source>
        <dbReference type="ARBA" id="ARBA00022729"/>
    </source>
</evidence>
<dbReference type="Gene3D" id="2.10.25.10">
    <property type="entry name" value="Laminin"/>
    <property type="match status" value="2"/>
</dbReference>
<reference evidence="9" key="1">
    <citation type="journal article" date="2014" name="Genome Biol. Evol.">
        <title>The secreted proteins of Achlya hypogyna and Thraustotheca clavata identify the ancestral oomycete secretome and reveal gene acquisitions by horizontal gene transfer.</title>
        <authorList>
            <person name="Misner I."/>
            <person name="Blouin N."/>
            <person name="Leonard G."/>
            <person name="Richards T.A."/>
            <person name="Lane C.E."/>
        </authorList>
    </citation>
    <scope>NUCLEOTIDE SEQUENCE</scope>
    <source>
        <strain evidence="9">ATCC 48635</strain>
    </source>
</reference>
<dbReference type="InterPro" id="IPR000742">
    <property type="entry name" value="EGF"/>
</dbReference>
<dbReference type="GO" id="GO:0032991">
    <property type="term" value="C:protein-containing complex"/>
    <property type="evidence" value="ECO:0007669"/>
    <property type="project" value="TreeGrafter"/>
</dbReference>
<feature type="domain" description="EGF-like" evidence="8">
    <location>
        <begin position="221"/>
        <end position="265"/>
    </location>
</feature>
<protein>
    <submittedName>
        <fullName evidence="9">Secreted protein</fullName>
    </submittedName>
</protein>
<dbReference type="EMBL" id="KM038703">
    <property type="protein sequence ID" value="AIG56164.1"/>
    <property type="molecule type" value="Genomic_DNA"/>
</dbReference>